<dbReference type="Proteomes" id="UP001055286">
    <property type="component" value="Unassembled WGS sequence"/>
</dbReference>
<evidence type="ECO:0000313" key="1">
    <source>
        <dbReference type="EMBL" id="GJD65817.1"/>
    </source>
</evidence>
<organism evidence="1 2">
    <name type="scientific">Methylobacterium frigidaeris</name>
    <dbReference type="NCBI Taxonomy" id="2038277"/>
    <lineage>
        <taxon>Bacteria</taxon>
        <taxon>Pseudomonadati</taxon>
        <taxon>Pseudomonadota</taxon>
        <taxon>Alphaproteobacteria</taxon>
        <taxon>Hyphomicrobiales</taxon>
        <taxon>Methylobacteriaceae</taxon>
        <taxon>Methylobacterium</taxon>
    </lineage>
</organism>
<comment type="caution">
    <text evidence="1">The sequence shown here is derived from an EMBL/GenBank/DDBJ whole genome shotgun (WGS) entry which is preliminary data.</text>
</comment>
<proteinExistence type="predicted"/>
<accession>A0AA37HGU3</accession>
<dbReference type="AlphaFoldDB" id="A0AA37HGU3"/>
<dbReference type="EMBL" id="BPQJ01000048">
    <property type="protein sequence ID" value="GJD65817.1"/>
    <property type="molecule type" value="Genomic_DNA"/>
</dbReference>
<reference evidence="1" key="2">
    <citation type="submission" date="2021-08" db="EMBL/GenBank/DDBJ databases">
        <authorList>
            <person name="Tani A."/>
            <person name="Ola A."/>
            <person name="Ogura Y."/>
            <person name="Katsura K."/>
            <person name="Hayashi T."/>
        </authorList>
    </citation>
    <scope>NUCLEOTIDE SEQUENCE</scope>
    <source>
        <strain evidence="1">JCM 32048</strain>
    </source>
</reference>
<reference evidence="1" key="1">
    <citation type="journal article" date="2016" name="Front. Microbiol.">
        <title>Genome Sequence of the Piezophilic, Mesophilic Sulfate-Reducing Bacterium Desulfovibrio indicus J2T.</title>
        <authorList>
            <person name="Cao J."/>
            <person name="Maignien L."/>
            <person name="Shao Z."/>
            <person name="Alain K."/>
            <person name="Jebbar M."/>
        </authorList>
    </citation>
    <scope>NUCLEOTIDE SEQUENCE</scope>
    <source>
        <strain evidence="1">JCM 32048</strain>
    </source>
</reference>
<name>A0AA37HGU3_9HYPH</name>
<sequence length="55" mass="6080">MGFTRMAALVPILIAPHAATADIKRHKAVPDAFRGEWIAARRIWGGRDDLAVKQL</sequence>
<protein>
    <submittedName>
        <fullName evidence="1">Uncharacterized protein</fullName>
    </submittedName>
</protein>
<gene>
    <name evidence="1" type="ORF">MPEAHAMD_6013</name>
</gene>
<evidence type="ECO:0000313" key="2">
    <source>
        <dbReference type="Proteomes" id="UP001055286"/>
    </source>
</evidence>
<keyword evidence="2" id="KW-1185">Reference proteome</keyword>